<keyword evidence="6 15" id="KW-0479">Metal-binding</keyword>
<comment type="function">
    <text evidence="1 15">Catalytic subunit of the ferredoxin-thioredoxin reductase (FTR), which catalyzes the two-electron reduction of thioredoxins by the electrons provided by reduced ferredoxin.</text>
</comment>
<dbReference type="Pfam" id="PF02943">
    <property type="entry name" value="FeThRed_B"/>
    <property type="match status" value="1"/>
</dbReference>
<dbReference type="PANTHER" id="PTHR35113">
    <property type="entry name" value="FERREDOXIN-THIOREDOXIN REDUCTASE CATALYTIC CHAIN, CHLOROPLASTIC"/>
    <property type="match status" value="1"/>
</dbReference>
<comment type="catalytic activity">
    <reaction evidence="14 15">
        <text>[thioredoxin]-disulfide + 2 reduced [2Fe-2S]-[ferredoxin] + 2 H(+) = [thioredoxin]-dithiol + 2 oxidized [2Fe-2S]-[ferredoxin]</text>
        <dbReference type="Rhea" id="RHEA:42336"/>
        <dbReference type="Rhea" id="RHEA-COMP:10000"/>
        <dbReference type="Rhea" id="RHEA-COMP:10001"/>
        <dbReference type="Rhea" id="RHEA-COMP:10698"/>
        <dbReference type="Rhea" id="RHEA-COMP:10700"/>
        <dbReference type="ChEBI" id="CHEBI:15378"/>
        <dbReference type="ChEBI" id="CHEBI:29950"/>
        <dbReference type="ChEBI" id="CHEBI:33737"/>
        <dbReference type="ChEBI" id="CHEBI:33738"/>
        <dbReference type="ChEBI" id="CHEBI:50058"/>
        <dbReference type="EC" id="1.8.7.2"/>
    </reaction>
</comment>
<feature type="active site" description="Nucleophile" evidence="16">
    <location>
        <position position="58"/>
    </location>
</feature>
<evidence type="ECO:0000256" key="18">
    <source>
        <dbReference type="PIRSR" id="PIRSR000260-3"/>
    </source>
</evidence>
<dbReference type="SUPFAM" id="SSF57662">
    <property type="entry name" value="Ferredoxin thioredoxin reductase (FTR), catalytic beta chain"/>
    <property type="match status" value="1"/>
</dbReference>
<dbReference type="GeneID" id="29074132"/>
<evidence type="ECO:0000256" key="2">
    <source>
        <dbReference type="ARBA" id="ARBA00007941"/>
    </source>
</evidence>
<evidence type="ECO:0000256" key="9">
    <source>
        <dbReference type="ARBA" id="ARBA00023014"/>
    </source>
</evidence>
<evidence type="ECO:0000256" key="14">
    <source>
        <dbReference type="ARBA" id="ARBA00048150"/>
    </source>
</evidence>
<evidence type="ECO:0000256" key="13">
    <source>
        <dbReference type="ARBA" id="ARBA00030295"/>
    </source>
</evidence>
<keyword evidence="8 15" id="KW-0408">Iron</keyword>
<evidence type="ECO:0000256" key="6">
    <source>
        <dbReference type="ARBA" id="ARBA00022723"/>
    </source>
</evidence>
<reference evidence="20" key="1">
    <citation type="journal article" date="2016" name="BMC Biol.">
        <title>Parallel evolution of highly conserved plastid genome architecture in red seaweeds and seed plants.</title>
        <authorList>
            <person name="Lee J."/>
            <person name="Cho C.H."/>
            <person name="Park S.I."/>
            <person name="Choi J.W."/>
            <person name="Song H.S."/>
            <person name="West J.A."/>
            <person name="Bhattacharya D."/>
            <person name="Yoon H.S."/>
        </authorList>
    </citation>
    <scope>NUCLEOTIDE SEQUENCE</scope>
</reference>
<evidence type="ECO:0000256" key="15">
    <source>
        <dbReference type="PIRNR" id="PIRNR000260"/>
    </source>
</evidence>
<accession>A0A1C9CFD6</accession>
<geneLocation type="plastid" evidence="20"/>
<sequence length="113" mass="13158">MQDKNFDNSDGIEAMRKFAETYANRTGTFFCINPKVTAAVIQGLAKHKTLYGSPLCPCRLYENKENEVIYAYWNCPCVPMRERQECHCMLFLKEENEFASQLQKITQTQIFSK</sequence>
<comment type="cofactor">
    <cofactor evidence="15 17">
        <name>[4Fe-4S] cluster</name>
        <dbReference type="ChEBI" id="CHEBI:49883"/>
    </cofactor>
    <text evidence="15 17">Binds 1 [4Fe-4S] cluster.</text>
</comment>
<dbReference type="EMBL" id="KX284723">
    <property type="protein sequence ID" value="AOM67120.1"/>
    <property type="molecule type" value="Genomic_DNA"/>
</dbReference>
<evidence type="ECO:0000256" key="7">
    <source>
        <dbReference type="ARBA" id="ARBA00023002"/>
    </source>
</evidence>
<keyword evidence="20" id="KW-0934">Plastid</keyword>
<keyword evidence="5 15" id="KW-0004">4Fe-4S</keyword>
<keyword evidence="7 15" id="KW-0560">Oxidoreductase</keyword>
<protein>
    <recommendedName>
        <fullName evidence="4 15">Ferredoxin-thioredoxin reductase, catalytic chain</fullName>
        <shortName evidence="15">FTR-C</shortName>
        <ecNumber evidence="3 15">1.8.7.2</ecNumber>
    </recommendedName>
    <alternativeName>
        <fullName evidence="13 15">Ferredoxin-thioredoxin reductase subunit B</fullName>
    </alternativeName>
</protein>
<feature type="binding site" evidence="17">
    <location>
        <position position="75"/>
    </location>
    <ligand>
        <name>[4Fe-4S] cluster</name>
        <dbReference type="ChEBI" id="CHEBI:49883"/>
    </ligand>
</feature>
<feature type="site" description="Increases the nucleophilicity of the active site Cys" evidence="18">
    <location>
        <position position="87"/>
    </location>
</feature>
<evidence type="ECO:0000256" key="17">
    <source>
        <dbReference type="PIRSR" id="PIRSR000260-2"/>
    </source>
</evidence>
<evidence type="ECO:0000256" key="5">
    <source>
        <dbReference type="ARBA" id="ARBA00022485"/>
    </source>
</evidence>
<evidence type="ECO:0000256" key="12">
    <source>
        <dbReference type="ARBA" id="ARBA00026011"/>
    </source>
</evidence>
<keyword evidence="9 15" id="KW-0411">Iron-sulfur</keyword>
<dbReference type="GO" id="GO:0051539">
    <property type="term" value="F:4 iron, 4 sulfur cluster binding"/>
    <property type="evidence" value="ECO:0007669"/>
    <property type="project" value="UniProtKB-KW"/>
</dbReference>
<evidence type="ECO:0000256" key="1">
    <source>
        <dbReference type="ARBA" id="ARBA00003945"/>
    </source>
</evidence>
<dbReference type="EC" id="1.8.7.2" evidence="3 15"/>
<evidence type="ECO:0000256" key="8">
    <source>
        <dbReference type="ARBA" id="ARBA00023004"/>
    </source>
</evidence>
<dbReference type="PIRSF" id="PIRSF000260">
    <property type="entry name" value="FTRc"/>
    <property type="match status" value="1"/>
</dbReference>
<comment type="subunit">
    <text evidence="12 15">Heterodimer of subunit A (variable subunit) and subunit B (catalytic subunit). Heterodimeric FTR forms a complex with ferredoxin and thioredoxin.</text>
</comment>
<evidence type="ECO:0000313" key="20">
    <source>
        <dbReference type="EMBL" id="AOM67120.1"/>
    </source>
</evidence>
<evidence type="ECO:0000256" key="3">
    <source>
        <dbReference type="ARBA" id="ARBA00012358"/>
    </source>
</evidence>
<dbReference type="FunFam" id="3.90.460.10:FF:000001">
    <property type="entry name" value="Ferredoxin-thioredoxin reductase, catalytic chain"/>
    <property type="match status" value="1"/>
</dbReference>
<dbReference type="RefSeq" id="YP_009297576.1">
    <property type="nucleotide sequence ID" value="NC_031177.1"/>
</dbReference>
<comment type="similarity">
    <text evidence="2 15">Belongs to the ferredoxin thioredoxin reductase beta subunit family.</text>
</comment>
<gene>
    <name evidence="20" type="primary">ftrB</name>
    <name evidence="20" type="ORF">Hrvl_060</name>
</gene>
<evidence type="ECO:0000256" key="4">
    <source>
        <dbReference type="ARBA" id="ARBA00021195"/>
    </source>
</evidence>
<feature type="binding site" evidence="17">
    <location>
        <position position="56"/>
    </location>
    <ligand>
        <name>[4Fe-4S] cluster</name>
        <dbReference type="ChEBI" id="CHEBI:49883"/>
    </ligand>
</feature>
<evidence type="ECO:0000256" key="11">
    <source>
        <dbReference type="ARBA" id="ARBA00023284"/>
    </source>
</evidence>
<evidence type="ECO:0000256" key="16">
    <source>
        <dbReference type="PIRSR" id="PIRSR000260-1"/>
    </source>
</evidence>
<evidence type="ECO:0000256" key="10">
    <source>
        <dbReference type="ARBA" id="ARBA00023157"/>
    </source>
</evidence>
<proteinExistence type="inferred from homology"/>
<dbReference type="GO" id="GO:0016730">
    <property type="term" value="F:oxidoreductase activity, acting on iron-sulfur proteins as donors"/>
    <property type="evidence" value="ECO:0007669"/>
    <property type="project" value="InterPro"/>
</dbReference>
<keyword evidence="11" id="KW-0676">Redox-active center</keyword>
<dbReference type="InterPro" id="IPR024707">
    <property type="entry name" value="FTR_bsu_Cyanobacter"/>
</dbReference>
<dbReference type="InterPro" id="IPR004209">
    <property type="entry name" value="FTR_bsu"/>
</dbReference>
<keyword evidence="10 19" id="KW-1015">Disulfide bond</keyword>
<dbReference type="PANTHER" id="PTHR35113:SF1">
    <property type="entry name" value="FERREDOXIN-THIOREDOXIN REDUCTASE CATALYTIC CHAIN, CHLOROPLASTIC"/>
    <property type="match status" value="1"/>
</dbReference>
<evidence type="ECO:0000256" key="19">
    <source>
        <dbReference type="PIRSR" id="PIRSR000260-4"/>
    </source>
</evidence>
<dbReference type="InterPro" id="IPR036644">
    <property type="entry name" value="FTR_bsu_sf"/>
</dbReference>
<organism evidence="20">
    <name type="scientific">Hildenbrandia rivularis</name>
    <dbReference type="NCBI Taxonomy" id="135206"/>
    <lineage>
        <taxon>Eukaryota</taxon>
        <taxon>Rhodophyta</taxon>
        <taxon>Florideophyceae</taxon>
        <taxon>Hildenbrandiophycidae</taxon>
        <taxon>Hildenbrandiales</taxon>
        <taxon>Hildenbrandiaceae</taxon>
        <taxon>Hildenbrandia</taxon>
    </lineage>
</organism>
<dbReference type="Gene3D" id="3.90.460.10">
    <property type="entry name" value="Ferredoxin thioredoxin reductase catalytic beta subunit"/>
    <property type="match status" value="1"/>
</dbReference>
<dbReference type="GO" id="GO:0046872">
    <property type="term" value="F:metal ion binding"/>
    <property type="evidence" value="ECO:0007669"/>
    <property type="project" value="UniProtKB-KW"/>
</dbReference>
<name>A0A1C9CFD6_9FLOR</name>
<feature type="binding site" evidence="17">
    <location>
        <position position="86"/>
    </location>
    <ligand>
        <name>[4Fe-4S] cluster</name>
        <dbReference type="ChEBI" id="CHEBI:49883"/>
    </ligand>
</feature>
<dbReference type="AlphaFoldDB" id="A0A1C9CFD6"/>
<feature type="disulfide bond" description="Redox-active" evidence="19">
    <location>
        <begin position="58"/>
        <end position="88"/>
    </location>
</feature>
<feature type="binding site" evidence="17">
    <location>
        <position position="77"/>
    </location>
    <ligand>
        <name>[4Fe-4S] cluster</name>
        <dbReference type="ChEBI" id="CHEBI:49883"/>
    </ligand>
</feature>